<gene>
    <name evidence="4" type="ORF">AFUS01_LOCUS10321</name>
</gene>
<feature type="region of interest" description="Disordered" evidence="1">
    <location>
        <begin position="1092"/>
        <end position="1164"/>
    </location>
</feature>
<dbReference type="InterPro" id="IPR010441">
    <property type="entry name" value="CH_2"/>
</dbReference>
<feature type="domain" description="Calponin-homology (CH)" evidence="3">
    <location>
        <begin position="21"/>
        <end position="133"/>
    </location>
</feature>
<feature type="region of interest" description="Disordered" evidence="1">
    <location>
        <begin position="1414"/>
        <end position="1451"/>
    </location>
</feature>
<dbReference type="Proteomes" id="UP000708208">
    <property type="component" value="Unassembled WGS sequence"/>
</dbReference>
<feature type="compositionally biased region" description="Polar residues" evidence="1">
    <location>
        <begin position="1601"/>
        <end position="1617"/>
    </location>
</feature>
<comment type="caution">
    <text evidence="4">The sequence shown here is derived from an EMBL/GenBank/DDBJ whole genome shotgun (WGS) entry which is preliminary data.</text>
</comment>
<feature type="compositionally biased region" description="Basic and acidic residues" evidence="1">
    <location>
        <begin position="1624"/>
        <end position="1650"/>
    </location>
</feature>
<feature type="region of interest" description="Disordered" evidence="1">
    <location>
        <begin position="239"/>
        <end position="262"/>
    </location>
</feature>
<dbReference type="InterPro" id="IPR052634">
    <property type="entry name" value="Sperm_flagellar-bone_growth"/>
</dbReference>
<dbReference type="EMBL" id="CAJVCH010076730">
    <property type="protein sequence ID" value="CAG7721073.1"/>
    <property type="molecule type" value="Genomic_DNA"/>
</dbReference>
<feature type="compositionally biased region" description="Basic and acidic residues" evidence="1">
    <location>
        <begin position="662"/>
        <end position="671"/>
    </location>
</feature>
<feature type="non-terminal residue" evidence="4">
    <location>
        <position position="1"/>
    </location>
</feature>
<dbReference type="PANTHER" id="PTHR14919:SF0">
    <property type="entry name" value="SPERM FLAGELLAR PROTEIN 2"/>
    <property type="match status" value="1"/>
</dbReference>
<evidence type="ECO:0000313" key="5">
    <source>
        <dbReference type="Proteomes" id="UP000708208"/>
    </source>
</evidence>
<evidence type="ECO:0000256" key="2">
    <source>
        <dbReference type="SAM" id="Phobius"/>
    </source>
</evidence>
<evidence type="ECO:0000313" key="4">
    <source>
        <dbReference type="EMBL" id="CAG7721073.1"/>
    </source>
</evidence>
<reference evidence="4" key="1">
    <citation type="submission" date="2021-06" db="EMBL/GenBank/DDBJ databases">
        <authorList>
            <person name="Hodson N. C."/>
            <person name="Mongue J. A."/>
            <person name="Jaron S. K."/>
        </authorList>
    </citation>
    <scope>NUCLEOTIDE SEQUENCE</scope>
</reference>
<dbReference type="OrthoDB" id="62528at2759"/>
<dbReference type="PANTHER" id="PTHR14919">
    <property type="entry name" value="KPL2-RELATED"/>
    <property type="match status" value="1"/>
</dbReference>
<accession>A0A8J2K828</accession>
<feature type="compositionally biased region" description="Basic residues" evidence="1">
    <location>
        <begin position="697"/>
        <end position="718"/>
    </location>
</feature>
<feature type="transmembrane region" description="Helical" evidence="2">
    <location>
        <begin position="1928"/>
        <end position="1947"/>
    </location>
</feature>
<dbReference type="PROSITE" id="PS50021">
    <property type="entry name" value="CH"/>
    <property type="match status" value="1"/>
</dbReference>
<feature type="compositionally biased region" description="Basic residues" evidence="1">
    <location>
        <begin position="1651"/>
        <end position="1664"/>
    </location>
</feature>
<organism evidence="4 5">
    <name type="scientific">Allacma fusca</name>
    <dbReference type="NCBI Taxonomy" id="39272"/>
    <lineage>
        <taxon>Eukaryota</taxon>
        <taxon>Metazoa</taxon>
        <taxon>Ecdysozoa</taxon>
        <taxon>Arthropoda</taxon>
        <taxon>Hexapoda</taxon>
        <taxon>Collembola</taxon>
        <taxon>Symphypleona</taxon>
        <taxon>Sminthuridae</taxon>
        <taxon>Allacma</taxon>
    </lineage>
</organism>
<evidence type="ECO:0000256" key="1">
    <source>
        <dbReference type="SAM" id="MobiDB-lite"/>
    </source>
</evidence>
<keyword evidence="2" id="KW-0472">Membrane</keyword>
<feature type="compositionally biased region" description="Basic and acidic residues" evidence="1">
    <location>
        <begin position="1681"/>
        <end position="1692"/>
    </location>
</feature>
<feature type="region of interest" description="Disordered" evidence="1">
    <location>
        <begin position="658"/>
        <end position="731"/>
    </location>
</feature>
<feature type="transmembrane region" description="Helical" evidence="2">
    <location>
        <begin position="1845"/>
        <end position="1870"/>
    </location>
</feature>
<dbReference type="GO" id="GO:0005737">
    <property type="term" value="C:cytoplasm"/>
    <property type="evidence" value="ECO:0007669"/>
    <property type="project" value="UniProtKB-ARBA"/>
</dbReference>
<feature type="region of interest" description="Disordered" evidence="1">
    <location>
        <begin position="1593"/>
        <end position="1705"/>
    </location>
</feature>
<keyword evidence="5" id="KW-1185">Reference proteome</keyword>
<proteinExistence type="predicted"/>
<protein>
    <recommendedName>
        <fullName evidence="3">Calponin-homology (CH) domain-containing protein</fullName>
    </recommendedName>
</protein>
<keyword evidence="2" id="KW-0812">Transmembrane</keyword>
<feature type="compositionally biased region" description="Polar residues" evidence="1">
    <location>
        <begin position="1417"/>
        <end position="1427"/>
    </location>
</feature>
<sequence length="1949" mass="220512">SVFTESRRDDLSELPSQPVVTIMGEILKDWIKNQVGLELDFNNDTDPGKFRRSMSNGVLIGEILRKCSVISDEQYISLRNTLKNKSSVKNMQHIHKWLREIGLNTDFQDLLAIVEEQPGAAIRFLYRLYMWLESPRGVKVFRSQTSTTHSGPRPTVTKHGVCGGRGSNVSRISHSKMDFKSKELLAEINPEFVEEDSNQNNYYDVSLQPPVLLNVKPFSGDNIHERIDNDVLYYDPQRRRKPQQGIEESNCNDKPQDGCSPCLNHDKKKGREALELKIAEEIQISMDEMKSFNETIQHSLERQLPSVKIYEDGTGNWQDYKRSLLTMKKKLQDEQTLANERVDASISSFKFQASVIERSNLSQQISSQTHGLPTQKQNLQFTGSMEGIKSSFMGNQIFIGNQAPKSELKIPDCQASNAVSFINQKELLHRCLSQKDVEFSTCVENEIYLAQKAVFTKNIASDVIVILNGILDLAMRIATYREAVKVDPPGPLVEEWKEEIYSVEATQEEIEAGSVMTILDDLRVRAYIFREADWKVEEPVPHTDFIENEILKKIVSHVLEYIYPDSSPGPTGPLPQLTGIVAVTGVNFHWKPVLVREALQDISEPNSIHLLDAAVIVPEAIKAYATAVAKSANRYLMNGDESLFSYAGEVEEEELNPLWRDPSQDHPHEQDIDADEETEPSDHEPYSPNWSTNSQPQRKKSKKTQTPSKKKSKSRSHKSVNTTNRRNPGIIDLAEPALENIETVPPSPSPQLLPDDAVVTVKAVEEALEQRKDIKNLPEFNERFPTEEPSGPFQIYGRHSLTQMSVVNASAEKEVQFLFSPQDQPETWPELVKLGRLAWDHILAGYPVSDALVAKILTERIRHYPANSFVVILNFPHTLCQSIHLEDSINENNLPRLPCYHYADIIIDEFKELPQDQVGPYLTLAGHHMTRTSKYESFLFKYHTKSLSDSFQSFLDAVVIADINPDQIRDPVVLNNLEVAQQRMINHPKKSINEKLDALSHLSYLQLKRFYTDQGLACMLELGTSAAPYYVALKELLQQLIVEKNGQKRRFLEFLGEAEFLRREEYSMEADNPENTPETEMVPPQRLSIKESIETKETNQSIKANESSSVHTKKKSKGKDKKKSGQGKNGKSKETKKSKSSKSTKAKGDTKNDNVNVKLQKPNEDPVFKEEEAEIVAPPIEIPALLGQVPSIFYNISMDDFTVLGNFWKNLEDRYVRGVRNALHEIRCHHDRVNTAINHVRAKLAEFLVRPEKGPSLLVQFQEKFNQASLCIRRNHEIKTELRNRVGELQERLSAICDERHDEAILKVSSISNDQPCLDGEIEILTNLFITLIQLEADHYCDVIQFINKFYSMSGLLRPENLPSCDILHVELISRSRFSSTQFLDGEEDDEEDILLEVITEKLSAAGLLPGLEEPETSSMRVQQSSKDSNKDFFPSSILSRSNNKKKRSQIRHVSIAANKLKSKNLLVTNKNVPQPSVETVNSLESNPKQVIAKENPDAAPPANRVLEGYFGSDECKDDEVQNSFMDNVLTNHEISSLFFQSIFTRASHKINKVEKFTIDYVKNNVSATSLISLTVPFEGAINEETPSKMISDSLQKDLAKSTNVEDTSGPDLSSKTINKRNKSKGEDGKSKNKRNSKESGSEVEKDNNNSKKKKTNKKQKNKVSSKEGVEAHATNETNLADDKINSPKIEPEPELNSPHHLPHTISNKENAMKRIAEWKKVIKLEGKRVKLQLAAIQAKATQELNQLKERFLEIIFSGEYDTATAYKTDIHNVRAVCDMLRSAIETGAPVGMDSIQEKIEKAMWLLGDDWDDESSGWTQASHQGFYGQSVSYLGSCETSHNHLMAIPTALGFFQSVAIFLGVVCFFLILRERNNDEAWNKCASTLNVNHCPTQTANNSYECRIARHQMDSFVRSHVQEIRRSNEKQIYAMYLVASGVVAVMPSQHFGE</sequence>
<evidence type="ECO:0000259" key="3">
    <source>
        <dbReference type="PROSITE" id="PS50021"/>
    </source>
</evidence>
<dbReference type="InterPro" id="IPR001715">
    <property type="entry name" value="CH_dom"/>
</dbReference>
<dbReference type="Pfam" id="PF06294">
    <property type="entry name" value="CH_2"/>
    <property type="match status" value="1"/>
</dbReference>
<keyword evidence="2" id="KW-1133">Transmembrane helix</keyword>
<name>A0A8J2K828_9HEXA</name>
<feature type="compositionally biased region" description="Basic residues" evidence="1">
    <location>
        <begin position="1111"/>
        <end position="1125"/>
    </location>
</feature>